<dbReference type="Pfam" id="PF11271">
    <property type="entry name" value="PorA"/>
    <property type="match status" value="1"/>
</dbReference>
<evidence type="ECO:0000313" key="3">
    <source>
        <dbReference type="EMBL" id="GFJ95676.1"/>
    </source>
</evidence>
<keyword evidence="2" id="KW-0732">Signal</keyword>
<sequence>MRKARALTVAGAAVLIAASAAVRFVAVPALVKLPADLDTSVRLSGTASLVDMAAIAAGDLGNTIRLNIPVTVSNRVRVTSTRGDTAIVLNESTVEGPGNATLQTTSHTWAIDRRTFLQAPAPPDSAVQPHTGLVLGFPLPPEPKDYPWWDFPTQTVVPARYRGTEQFAGRQAHVYTVHADGQVKDPVIVRTIPAGTPVTLTSISDTTFWVDTVTAVVLNVQQKQVTRASIAILGLTLPPITVFTLDASYSPESAATLRDTASTADQGLFILRTVIPLVLLGLGLALAALAIRARYAARTRTVRTGP</sequence>
<keyword evidence="4" id="KW-1185">Reference proteome</keyword>
<dbReference type="Proteomes" id="UP000482960">
    <property type="component" value="Unassembled WGS sequence"/>
</dbReference>
<dbReference type="RefSeq" id="WP_173084963.1">
    <property type="nucleotide sequence ID" value="NZ_BAABJB010000084.1"/>
</dbReference>
<keyword evidence="1" id="KW-0812">Transmembrane</keyword>
<evidence type="ECO:0000313" key="4">
    <source>
        <dbReference type="Proteomes" id="UP000482960"/>
    </source>
</evidence>
<dbReference type="EMBL" id="BLPG01000002">
    <property type="protein sequence ID" value="GFJ95676.1"/>
    <property type="molecule type" value="Genomic_DNA"/>
</dbReference>
<evidence type="ECO:0008006" key="5">
    <source>
        <dbReference type="Google" id="ProtNLM"/>
    </source>
</evidence>
<reference evidence="3 4" key="1">
    <citation type="submission" date="2020-03" db="EMBL/GenBank/DDBJ databases">
        <title>Whole genome shotgun sequence of Phytohabitans rumicis NBRC 108638.</title>
        <authorList>
            <person name="Komaki H."/>
            <person name="Tamura T."/>
        </authorList>
    </citation>
    <scope>NUCLEOTIDE SEQUENCE [LARGE SCALE GENOMIC DNA]</scope>
    <source>
        <strain evidence="3 4">NBRC 108638</strain>
    </source>
</reference>
<accession>A0A6V8LNB3</accession>
<reference evidence="3 4" key="2">
    <citation type="submission" date="2020-03" db="EMBL/GenBank/DDBJ databases">
        <authorList>
            <person name="Ichikawa N."/>
            <person name="Kimura A."/>
            <person name="Kitahashi Y."/>
            <person name="Uohara A."/>
        </authorList>
    </citation>
    <scope>NUCLEOTIDE SEQUENCE [LARGE SCALE GENOMIC DNA]</scope>
    <source>
        <strain evidence="3 4">NBRC 108638</strain>
    </source>
</reference>
<proteinExistence type="predicted"/>
<feature type="transmembrane region" description="Helical" evidence="1">
    <location>
        <begin position="269"/>
        <end position="291"/>
    </location>
</feature>
<keyword evidence="1" id="KW-0472">Membrane</keyword>
<evidence type="ECO:0000256" key="2">
    <source>
        <dbReference type="SAM" id="SignalP"/>
    </source>
</evidence>
<name>A0A6V8LNB3_9ACTN</name>
<comment type="caution">
    <text evidence="3">The sequence shown here is derived from an EMBL/GenBank/DDBJ whole genome shotgun (WGS) entry which is preliminary data.</text>
</comment>
<organism evidence="3 4">
    <name type="scientific">Phytohabitans rumicis</name>
    <dbReference type="NCBI Taxonomy" id="1076125"/>
    <lineage>
        <taxon>Bacteria</taxon>
        <taxon>Bacillati</taxon>
        <taxon>Actinomycetota</taxon>
        <taxon>Actinomycetes</taxon>
        <taxon>Micromonosporales</taxon>
        <taxon>Micromonosporaceae</taxon>
    </lineage>
</organism>
<keyword evidence="1" id="KW-1133">Transmembrane helix</keyword>
<gene>
    <name evidence="3" type="ORF">Prum_093180</name>
</gene>
<feature type="signal peptide" evidence="2">
    <location>
        <begin position="1"/>
        <end position="20"/>
    </location>
</feature>
<dbReference type="InterPro" id="IPR021424">
    <property type="entry name" value="PorA"/>
</dbReference>
<protein>
    <recommendedName>
        <fullName evidence="5">DUF3068 domain-containing protein</fullName>
    </recommendedName>
</protein>
<feature type="chain" id="PRO_5028908851" description="DUF3068 domain-containing protein" evidence="2">
    <location>
        <begin position="21"/>
        <end position="306"/>
    </location>
</feature>
<dbReference type="AlphaFoldDB" id="A0A6V8LNB3"/>
<evidence type="ECO:0000256" key="1">
    <source>
        <dbReference type="SAM" id="Phobius"/>
    </source>
</evidence>